<comment type="caution">
    <text evidence="2">The sequence shown here is derived from an EMBL/GenBank/DDBJ whole genome shotgun (WGS) entry which is preliminary data.</text>
</comment>
<proteinExistence type="predicted"/>
<feature type="region of interest" description="Disordered" evidence="1">
    <location>
        <begin position="19"/>
        <end position="47"/>
    </location>
</feature>
<dbReference type="AlphaFoldDB" id="A0A835UXF9"/>
<dbReference type="Proteomes" id="UP000636800">
    <property type="component" value="Chromosome 6"/>
</dbReference>
<organism evidence="2 3">
    <name type="scientific">Vanilla planifolia</name>
    <name type="common">Vanilla</name>
    <dbReference type="NCBI Taxonomy" id="51239"/>
    <lineage>
        <taxon>Eukaryota</taxon>
        <taxon>Viridiplantae</taxon>
        <taxon>Streptophyta</taxon>
        <taxon>Embryophyta</taxon>
        <taxon>Tracheophyta</taxon>
        <taxon>Spermatophyta</taxon>
        <taxon>Magnoliopsida</taxon>
        <taxon>Liliopsida</taxon>
        <taxon>Asparagales</taxon>
        <taxon>Orchidaceae</taxon>
        <taxon>Vanilloideae</taxon>
        <taxon>Vanilleae</taxon>
        <taxon>Vanilla</taxon>
    </lineage>
</organism>
<sequence length="93" mass="10594">MTALVMGTVVDMVWSGNKTSNLKQKRRKGKAWTEEEHRNTKKGKTPISNTLRIDASSEEVQKAMTRVVQTKVPSKSLKHKREVEEVVKVTMEL</sequence>
<name>A0A835UXF9_VANPL</name>
<gene>
    <name evidence="2" type="ORF">HPP92_012861</name>
</gene>
<dbReference type="OrthoDB" id="1927066at2759"/>
<dbReference type="EMBL" id="JADCNL010000006">
    <property type="protein sequence ID" value="KAG0476020.1"/>
    <property type="molecule type" value="Genomic_DNA"/>
</dbReference>
<evidence type="ECO:0000256" key="1">
    <source>
        <dbReference type="SAM" id="MobiDB-lite"/>
    </source>
</evidence>
<accession>A0A835UXF9</accession>
<evidence type="ECO:0000313" key="2">
    <source>
        <dbReference type="EMBL" id="KAG0476020.1"/>
    </source>
</evidence>
<reference evidence="2 3" key="1">
    <citation type="journal article" date="2020" name="Nat. Food">
        <title>A phased Vanilla planifolia genome enables genetic improvement of flavour and production.</title>
        <authorList>
            <person name="Hasing T."/>
            <person name="Tang H."/>
            <person name="Brym M."/>
            <person name="Khazi F."/>
            <person name="Huang T."/>
            <person name="Chambers A.H."/>
        </authorList>
    </citation>
    <scope>NUCLEOTIDE SEQUENCE [LARGE SCALE GENOMIC DNA]</scope>
    <source>
        <tissue evidence="2">Leaf</tissue>
    </source>
</reference>
<keyword evidence="3" id="KW-1185">Reference proteome</keyword>
<protein>
    <submittedName>
        <fullName evidence="2">Uncharacterized protein</fullName>
    </submittedName>
</protein>
<evidence type="ECO:0000313" key="3">
    <source>
        <dbReference type="Proteomes" id="UP000636800"/>
    </source>
</evidence>